<comment type="caution">
    <text evidence="1">The sequence shown here is derived from an EMBL/GenBank/DDBJ whole genome shotgun (WGS) entry which is preliminary data.</text>
</comment>
<protein>
    <submittedName>
        <fullName evidence="1">Uncharacterized protein</fullName>
    </submittedName>
</protein>
<evidence type="ECO:0000313" key="1">
    <source>
        <dbReference type="EMBL" id="RKG68867.1"/>
    </source>
</evidence>
<accession>A0A3A8HCK4</accession>
<reference evidence="2" key="1">
    <citation type="submission" date="2018-09" db="EMBL/GenBank/DDBJ databases">
        <authorList>
            <person name="Livingstone P.G."/>
            <person name="Whitworth D.E."/>
        </authorList>
    </citation>
    <scope>NUCLEOTIDE SEQUENCE [LARGE SCALE GENOMIC DNA]</scope>
    <source>
        <strain evidence="2">CA054A</strain>
    </source>
</reference>
<name>A0A3A8HCK4_9BACT</name>
<dbReference type="Proteomes" id="UP000268094">
    <property type="component" value="Unassembled WGS sequence"/>
</dbReference>
<keyword evidence="2" id="KW-1185">Reference proteome</keyword>
<feature type="non-terminal residue" evidence="1">
    <location>
        <position position="1"/>
    </location>
</feature>
<organism evidence="1 2">
    <name type="scientific">Corallococcus terminator</name>
    <dbReference type="NCBI Taxonomy" id="2316733"/>
    <lineage>
        <taxon>Bacteria</taxon>
        <taxon>Pseudomonadati</taxon>
        <taxon>Myxococcota</taxon>
        <taxon>Myxococcia</taxon>
        <taxon>Myxococcales</taxon>
        <taxon>Cystobacterineae</taxon>
        <taxon>Myxococcaceae</taxon>
        <taxon>Corallococcus</taxon>
    </lineage>
</organism>
<proteinExistence type="predicted"/>
<dbReference type="AlphaFoldDB" id="A0A3A8HCK4"/>
<dbReference type="RefSeq" id="WP_158625268.1">
    <property type="nucleotide sequence ID" value="NZ_RAVZ01000589.1"/>
</dbReference>
<dbReference type="EMBL" id="RAVZ01000589">
    <property type="protein sequence ID" value="RKG68867.1"/>
    <property type="molecule type" value="Genomic_DNA"/>
</dbReference>
<sequence length="83" mass="9176">LFTGEGGDREEMKIIERRGGGAAMELTLVAEGRGEENKQPVEVRTVLTRRGAVLSISRLTRRPGEPFLLRHVYRLSAVARSDG</sequence>
<gene>
    <name evidence="1" type="ORF">D7V88_40460</name>
</gene>
<evidence type="ECO:0000313" key="2">
    <source>
        <dbReference type="Proteomes" id="UP000268094"/>
    </source>
</evidence>